<evidence type="ECO:0000256" key="2">
    <source>
        <dbReference type="ARBA" id="ARBA00007304"/>
    </source>
</evidence>
<keyword evidence="4" id="KW-0812">Transmembrane</keyword>
<gene>
    <name evidence="7" type="ORF">J1605_020064</name>
</gene>
<dbReference type="Proteomes" id="UP001159641">
    <property type="component" value="Unassembled WGS sequence"/>
</dbReference>
<comment type="similarity">
    <text evidence="2">Belongs to the SMIM12 family.</text>
</comment>
<evidence type="ECO:0000313" key="7">
    <source>
        <dbReference type="EMBL" id="KAJ8792213.1"/>
    </source>
</evidence>
<evidence type="ECO:0000256" key="3">
    <source>
        <dbReference type="ARBA" id="ARBA00017813"/>
    </source>
</evidence>
<evidence type="ECO:0000256" key="5">
    <source>
        <dbReference type="ARBA" id="ARBA00022989"/>
    </source>
</evidence>
<keyword evidence="5" id="KW-1133">Transmembrane helix</keyword>
<dbReference type="AlphaFoldDB" id="A0AB34HIX1"/>
<reference evidence="7 8" key="1">
    <citation type="submission" date="2022-11" db="EMBL/GenBank/DDBJ databases">
        <title>Whole genome sequence of Eschrichtius robustus ER-17-0199.</title>
        <authorList>
            <person name="Bruniche-Olsen A."/>
            <person name="Black A.N."/>
            <person name="Fields C.J."/>
            <person name="Walden K."/>
            <person name="Dewoody J.A."/>
        </authorList>
    </citation>
    <scope>NUCLEOTIDE SEQUENCE [LARGE SCALE GENOMIC DNA]</scope>
    <source>
        <strain evidence="7">ER-17-0199</strain>
        <tissue evidence="7">Blubber</tissue>
    </source>
</reference>
<name>A0AB34HIX1_ESCRO</name>
<dbReference type="EMBL" id="JAIQCJ010001134">
    <property type="protein sequence ID" value="KAJ8792213.1"/>
    <property type="molecule type" value="Genomic_DNA"/>
</dbReference>
<dbReference type="PANTHER" id="PTHR28599:SF2">
    <property type="entry name" value="SMALL INTEGRAL MEMBRANE PROTEIN 12"/>
    <property type="match status" value="1"/>
</dbReference>
<dbReference type="Pfam" id="PF15990">
    <property type="entry name" value="UPF0767"/>
    <property type="match status" value="1"/>
</dbReference>
<comment type="caution">
    <text evidence="7">The sequence shown here is derived from an EMBL/GenBank/DDBJ whole genome shotgun (WGS) entry which is preliminary data.</text>
</comment>
<proteinExistence type="inferred from homology"/>
<dbReference type="InterPro" id="IPR031933">
    <property type="entry name" value="UPF0767"/>
</dbReference>
<organism evidence="7 8">
    <name type="scientific">Eschrichtius robustus</name>
    <name type="common">California gray whale</name>
    <name type="synonym">Eschrichtius gibbosus</name>
    <dbReference type="NCBI Taxonomy" id="9764"/>
    <lineage>
        <taxon>Eukaryota</taxon>
        <taxon>Metazoa</taxon>
        <taxon>Chordata</taxon>
        <taxon>Craniata</taxon>
        <taxon>Vertebrata</taxon>
        <taxon>Euteleostomi</taxon>
        <taxon>Mammalia</taxon>
        <taxon>Eutheria</taxon>
        <taxon>Laurasiatheria</taxon>
        <taxon>Artiodactyla</taxon>
        <taxon>Whippomorpha</taxon>
        <taxon>Cetacea</taxon>
        <taxon>Mysticeti</taxon>
        <taxon>Eschrichtiidae</taxon>
        <taxon>Eschrichtius</taxon>
    </lineage>
</organism>
<comment type="subcellular location">
    <subcellularLocation>
        <location evidence="1">Membrane</location>
        <topology evidence="1">Single-pass membrane protein</topology>
    </subcellularLocation>
</comment>
<keyword evidence="6" id="KW-0472">Membrane</keyword>
<keyword evidence="8" id="KW-1185">Reference proteome</keyword>
<dbReference type="GO" id="GO:0016020">
    <property type="term" value="C:membrane"/>
    <property type="evidence" value="ECO:0007669"/>
    <property type="project" value="UniProtKB-SubCell"/>
</dbReference>
<sequence length="94" mass="10757">MRCSRCPTACALDRGEHPCSLCHIPVAFVVWAVRHHLEWFIRRKDPQAVEAQKSISECGQDRKLDELLDQDHSQVVGLGDMLEAVLNRNHPKEE</sequence>
<evidence type="ECO:0000313" key="8">
    <source>
        <dbReference type="Proteomes" id="UP001159641"/>
    </source>
</evidence>
<accession>A0AB34HIX1</accession>
<evidence type="ECO:0000256" key="4">
    <source>
        <dbReference type="ARBA" id="ARBA00022692"/>
    </source>
</evidence>
<dbReference type="PANTHER" id="PTHR28599">
    <property type="entry name" value="SMALL INTEGRAL MEMBRANE PROTEIN 12"/>
    <property type="match status" value="1"/>
</dbReference>
<evidence type="ECO:0000256" key="1">
    <source>
        <dbReference type="ARBA" id="ARBA00004167"/>
    </source>
</evidence>
<protein>
    <recommendedName>
        <fullName evidence="3">Small integral membrane protein 12</fullName>
    </recommendedName>
</protein>
<evidence type="ECO:0000256" key="6">
    <source>
        <dbReference type="ARBA" id="ARBA00023136"/>
    </source>
</evidence>